<feature type="domain" description="Double Cache" evidence="2">
    <location>
        <begin position="81"/>
        <end position="217"/>
    </location>
</feature>
<gene>
    <name evidence="3" type="ORF">GH815_04500</name>
</gene>
<dbReference type="InterPro" id="IPR029151">
    <property type="entry name" value="Sensor-like_sf"/>
</dbReference>
<feature type="region of interest" description="Disordered" evidence="1">
    <location>
        <begin position="224"/>
        <end position="252"/>
    </location>
</feature>
<dbReference type="EMBL" id="WJPO01000004">
    <property type="protein sequence ID" value="MRH20247.1"/>
    <property type="molecule type" value="Genomic_DNA"/>
</dbReference>
<dbReference type="Gene3D" id="3.30.450.20">
    <property type="entry name" value="PAS domain"/>
    <property type="match status" value="1"/>
</dbReference>
<evidence type="ECO:0000313" key="4">
    <source>
        <dbReference type="Proteomes" id="UP000466730"/>
    </source>
</evidence>
<dbReference type="RefSeq" id="WP_153747557.1">
    <property type="nucleotide sequence ID" value="NZ_WJPO01000004.1"/>
</dbReference>
<dbReference type="OrthoDB" id="1776073at2"/>
<evidence type="ECO:0000256" key="1">
    <source>
        <dbReference type="SAM" id="MobiDB-lite"/>
    </source>
</evidence>
<evidence type="ECO:0000259" key="2">
    <source>
        <dbReference type="Pfam" id="PF14827"/>
    </source>
</evidence>
<evidence type="ECO:0000313" key="3">
    <source>
        <dbReference type="EMBL" id="MRH20247.1"/>
    </source>
</evidence>
<reference evidence="3 4" key="1">
    <citation type="submission" date="2019-11" db="EMBL/GenBank/DDBJ databases">
        <title>Draft Whole-Genome sequence of the marine photosynthetic bacterium Rhodovulum strictum DSM 11289.</title>
        <authorList>
            <person name="Kyndt J.A."/>
            <person name="Meyer T.E."/>
        </authorList>
    </citation>
    <scope>NUCLEOTIDE SEQUENCE [LARGE SCALE GENOMIC DNA]</scope>
    <source>
        <strain evidence="3 4">DSM 11289</strain>
    </source>
</reference>
<dbReference type="AlphaFoldDB" id="A0A844BJS0"/>
<dbReference type="InterPro" id="IPR029150">
    <property type="entry name" value="dCache_3"/>
</dbReference>
<sequence>MFPDGRLFPRHRVDCRRAISLCPILPRIRAFLGAIFTHFGQFPGAEATPENSRKFNFLQLKGEFHVPPCQAHPVDHCHNALSMATLVARMPQVQAAVASGDRASLDALFVPGFAELRDQQGVRQFHFHTPGSVSFFRVNQPDTFGDDLSGFRETVVRANATRATVRVIAPIAHDGAHVGTVEFGLSLDDEFPNALVAESGVQIEFRVVPKAGIAAFDSSDSAAVERSLATPTRPAPPSQPKAAADPIRSGRLKRAAGAEDWLEF</sequence>
<organism evidence="3 4">
    <name type="scientific">Rhodovulum strictum</name>
    <dbReference type="NCBI Taxonomy" id="58314"/>
    <lineage>
        <taxon>Bacteria</taxon>
        <taxon>Pseudomonadati</taxon>
        <taxon>Pseudomonadota</taxon>
        <taxon>Alphaproteobacteria</taxon>
        <taxon>Rhodobacterales</taxon>
        <taxon>Paracoccaceae</taxon>
        <taxon>Rhodovulum</taxon>
    </lineage>
</organism>
<dbReference type="Pfam" id="PF14827">
    <property type="entry name" value="dCache_3"/>
    <property type="match status" value="1"/>
</dbReference>
<keyword evidence="4" id="KW-1185">Reference proteome</keyword>
<comment type="caution">
    <text evidence="3">The sequence shown here is derived from an EMBL/GenBank/DDBJ whole genome shotgun (WGS) entry which is preliminary data.</text>
</comment>
<protein>
    <recommendedName>
        <fullName evidence="2">Double Cache domain-containing protein</fullName>
    </recommendedName>
</protein>
<dbReference type="Proteomes" id="UP000466730">
    <property type="component" value="Unassembled WGS sequence"/>
</dbReference>
<accession>A0A844BJS0</accession>
<proteinExistence type="predicted"/>
<dbReference type="SUPFAM" id="SSF103190">
    <property type="entry name" value="Sensory domain-like"/>
    <property type="match status" value="1"/>
</dbReference>
<name>A0A844BJS0_9RHOB</name>